<dbReference type="GO" id="GO:0004029">
    <property type="term" value="F:aldehyde dehydrogenase (NAD+) activity"/>
    <property type="evidence" value="ECO:0007669"/>
    <property type="project" value="TreeGrafter"/>
</dbReference>
<dbReference type="GO" id="GO:0006081">
    <property type="term" value="P:aldehyde metabolic process"/>
    <property type="evidence" value="ECO:0007669"/>
    <property type="project" value="InterPro"/>
</dbReference>
<dbReference type="Gene3D" id="3.40.309.10">
    <property type="entry name" value="Aldehyde Dehydrogenase, Chain A, domain 2"/>
    <property type="match status" value="1"/>
</dbReference>
<evidence type="ECO:0000256" key="3">
    <source>
        <dbReference type="ARBA" id="ARBA00023002"/>
    </source>
</evidence>
<dbReference type="SUPFAM" id="SSF53720">
    <property type="entry name" value="ALDH-like"/>
    <property type="match status" value="1"/>
</dbReference>
<dbReference type="Pfam" id="PF00171">
    <property type="entry name" value="Aldedh"/>
    <property type="match status" value="1"/>
</dbReference>
<dbReference type="GO" id="GO:0005737">
    <property type="term" value="C:cytoplasm"/>
    <property type="evidence" value="ECO:0007669"/>
    <property type="project" value="TreeGrafter"/>
</dbReference>
<dbReference type="InterPro" id="IPR016162">
    <property type="entry name" value="Ald_DH_N"/>
</dbReference>
<accession>A0A136ITC8</accession>
<dbReference type="InterPro" id="IPR016161">
    <property type="entry name" value="Ald_DH/histidinol_DH"/>
</dbReference>
<dbReference type="FunFam" id="3.40.605.10:FF:000004">
    <property type="entry name" value="Aldehyde dehydrogenase"/>
    <property type="match status" value="1"/>
</dbReference>
<gene>
    <name evidence="7" type="ORF">Micbo1qcDRAFT_166774</name>
</gene>
<reference evidence="8" key="1">
    <citation type="submission" date="2016-02" db="EMBL/GenBank/DDBJ databases">
        <title>Draft genome sequence of Microdochium bolleyi, a fungal endophyte of beachgrass.</title>
        <authorList>
            <consortium name="DOE Joint Genome Institute"/>
            <person name="David A.S."/>
            <person name="May G."/>
            <person name="Haridas S."/>
            <person name="Lim J."/>
            <person name="Wang M."/>
            <person name="Labutti K."/>
            <person name="Lipzen A."/>
            <person name="Barry K."/>
            <person name="Grigoriev I.V."/>
        </authorList>
    </citation>
    <scope>NUCLEOTIDE SEQUENCE [LARGE SCALE GENOMIC DNA]</scope>
    <source>
        <strain evidence="8">J235TASD1</strain>
    </source>
</reference>
<name>A0A136ITC8_9PEZI</name>
<evidence type="ECO:0000256" key="2">
    <source>
        <dbReference type="ARBA" id="ARBA00022746"/>
    </source>
</evidence>
<dbReference type="OrthoDB" id="440325at2759"/>
<evidence type="ECO:0000256" key="4">
    <source>
        <dbReference type="PIRNR" id="PIRNR036492"/>
    </source>
</evidence>
<feature type="domain" description="Aldehyde dehydrogenase" evidence="6">
    <location>
        <begin position="25"/>
        <end position="432"/>
    </location>
</feature>
<dbReference type="InterPro" id="IPR016163">
    <property type="entry name" value="Ald_DH_C"/>
</dbReference>
<keyword evidence="2" id="KW-0125">Carotenoid biosynthesis</keyword>
<dbReference type="InterPro" id="IPR012394">
    <property type="entry name" value="Aldehyde_DH_NAD(P)"/>
</dbReference>
<dbReference type="AlphaFoldDB" id="A0A136ITC8"/>
<comment type="similarity">
    <text evidence="1 4">Belongs to the aldehyde dehydrogenase family.</text>
</comment>
<dbReference type="CDD" id="cd07135">
    <property type="entry name" value="ALDH_F14-YMR110C"/>
    <property type="match status" value="1"/>
</dbReference>
<keyword evidence="3 4" id="KW-0560">Oxidoreductase</keyword>
<evidence type="ECO:0000313" key="7">
    <source>
        <dbReference type="EMBL" id="KXJ88125.1"/>
    </source>
</evidence>
<dbReference type="Gene3D" id="3.40.605.10">
    <property type="entry name" value="Aldehyde Dehydrogenase, Chain A, domain 1"/>
    <property type="match status" value="1"/>
</dbReference>
<sequence>MSAYTSREAFEDSYKTLFATFASGRTKSLAWRRWQLKQAYWLVEDNEDRINEALKKDLNRHRFESMLGDISAVKGDVLAHLKHIDEWTADEALDAGFLARYFTGGKIRKDPLGVSLIIGAWNFPFALALQPMIAAITAGCCVMIKPSELASASQDLLAELIPKYMDQSAVRIVTGGPQETSYILEKRFNHIFFTGSSKIAKFVAAAAAKHLTPTVLELGGQGPGIVTKSADIELAAKRITFAKFQNAGQICLSVNHVFAEPEIADQLVERMKYWNAQYLSKGNDVMCRVVNDRNYGRLQGLLDKTSGKVAYTGVSDPASRFFHPTIVDNVTMDDSLLSEELFGPICPVIRASVDEAVASINRLPEPLAIYIFGKDQQVIDDIIHRTLSGGVTVNNVFFHAGMPSAPFGGVGDSGQGAYHGRHGVDAFVHRRAVSQPPSWIDRLMGFMYAPYDDKYIGWLATKGKGIKRGTTLEDEERALGQTGLAGKLLSSGALAVAVGAVGWAALTAQGQSRVAAAWR</sequence>
<keyword evidence="8" id="KW-1185">Reference proteome</keyword>
<dbReference type="InterPro" id="IPR015590">
    <property type="entry name" value="Aldehyde_DH_dom"/>
</dbReference>
<dbReference type="STRING" id="196109.A0A136ITC8"/>
<evidence type="ECO:0000313" key="8">
    <source>
        <dbReference type="Proteomes" id="UP000070501"/>
    </source>
</evidence>
<organism evidence="7 8">
    <name type="scientific">Microdochium bolleyi</name>
    <dbReference type="NCBI Taxonomy" id="196109"/>
    <lineage>
        <taxon>Eukaryota</taxon>
        <taxon>Fungi</taxon>
        <taxon>Dikarya</taxon>
        <taxon>Ascomycota</taxon>
        <taxon>Pezizomycotina</taxon>
        <taxon>Sordariomycetes</taxon>
        <taxon>Xylariomycetidae</taxon>
        <taxon>Xylariales</taxon>
        <taxon>Microdochiaceae</taxon>
        <taxon>Microdochium</taxon>
    </lineage>
</organism>
<evidence type="ECO:0000256" key="5">
    <source>
        <dbReference type="PIRSR" id="PIRSR036492-1"/>
    </source>
</evidence>
<evidence type="ECO:0000256" key="1">
    <source>
        <dbReference type="ARBA" id="ARBA00009986"/>
    </source>
</evidence>
<protein>
    <recommendedName>
        <fullName evidence="4">Aldehyde dehydrogenase</fullName>
    </recommendedName>
</protein>
<dbReference type="PANTHER" id="PTHR43570">
    <property type="entry name" value="ALDEHYDE DEHYDROGENASE"/>
    <property type="match status" value="1"/>
</dbReference>
<dbReference type="FunCoup" id="A0A136ITC8">
    <property type="interactions" value="442"/>
</dbReference>
<dbReference type="GO" id="GO:0016117">
    <property type="term" value="P:carotenoid biosynthetic process"/>
    <property type="evidence" value="ECO:0007669"/>
    <property type="project" value="UniProtKB-KW"/>
</dbReference>
<proteinExistence type="inferred from homology"/>
<dbReference type="PANTHER" id="PTHR43570:SF16">
    <property type="entry name" value="ALDEHYDE DEHYDROGENASE TYPE III, ISOFORM Q"/>
    <property type="match status" value="1"/>
</dbReference>
<dbReference type="InParanoid" id="A0A136ITC8"/>
<dbReference type="Proteomes" id="UP000070501">
    <property type="component" value="Unassembled WGS sequence"/>
</dbReference>
<evidence type="ECO:0000259" key="6">
    <source>
        <dbReference type="Pfam" id="PF00171"/>
    </source>
</evidence>
<feature type="active site" evidence="5">
    <location>
        <position position="251"/>
    </location>
</feature>
<feature type="active site" evidence="5">
    <location>
        <position position="217"/>
    </location>
</feature>
<dbReference type="EMBL" id="KQ964259">
    <property type="protein sequence ID" value="KXJ88125.1"/>
    <property type="molecule type" value="Genomic_DNA"/>
</dbReference>
<dbReference type="PIRSF" id="PIRSF036492">
    <property type="entry name" value="ALDH"/>
    <property type="match status" value="1"/>
</dbReference>